<sequence length="115" mass="12598" precursor="true">MKAYRLGTTALLAGLWICPAAAQELPRFNVEATCKEAQPLVPQDTNPYDSCMRDETAAQRQLREIWNSTAESVRATCAREAQIGGTPSYVDMLTCLQVAQGLPPTNTSRSRKPAQ</sequence>
<dbReference type="OrthoDB" id="7960860at2"/>
<evidence type="ECO:0000313" key="3">
    <source>
        <dbReference type="Proteomes" id="UP000003947"/>
    </source>
</evidence>
<dbReference type="RefSeq" id="WP_009493961.1">
    <property type="nucleotide sequence ID" value="NZ_CP141048.1"/>
</dbReference>
<proteinExistence type="predicted"/>
<dbReference type="HOGENOM" id="CLU_163852_0_0_5"/>
<evidence type="ECO:0000313" key="2">
    <source>
        <dbReference type="EMBL" id="EIM25502.1"/>
    </source>
</evidence>
<dbReference type="EMBL" id="JH660647">
    <property type="protein sequence ID" value="EIM25502.1"/>
    <property type="molecule type" value="Genomic_DNA"/>
</dbReference>
<keyword evidence="1" id="KW-0732">Signal</keyword>
<dbReference type="AlphaFoldDB" id="I4YNG0"/>
<reference evidence="2 3" key="1">
    <citation type="submission" date="2012-02" db="EMBL/GenBank/DDBJ databases">
        <title>Improved High-Quality Draft sequence of Microvirga sp. WSM3557.</title>
        <authorList>
            <consortium name="US DOE Joint Genome Institute"/>
            <person name="Lucas S."/>
            <person name="Han J."/>
            <person name="Lapidus A."/>
            <person name="Cheng J.-F."/>
            <person name="Goodwin L."/>
            <person name="Pitluck S."/>
            <person name="Peters L."/>
            <person name="Zhang X."/>
            <person name="Detter J.C."/>
            <person name="Han C."/>
            <person name="Tapia R."/>
            <person name="Land M."/>
            <person name="Hauser L."/>
            <person name="Kyrpides N."/>
            <person name="Ivanova N."/>
            <person name="Pagani I."/>
            <person name="Brau L."/>
            <person name="Yates R."/>
            <person name="O'Hara G."/>
            <person name="Rui T."/>
            <person name="Howieson J."/>
            <person name="Reeve W."/>
            <person name="Woyke T."/>
        </authorList>
    </citation>
    <scope>NUCLEOTIDE SEQUENCE [LARGE SCALE GENOMIC DNA]</scope>
    <source>
        <strain evidence="2 3">WSM3557</strain>
    </source>
</reference>
<organism evidence="2 3">
    <name type="scientific">Microvirga lotononidis</name>
    <dbReference type="NCBI Taxonomy" id="864069"/>
    <lineage>
        <taxon>Bacteria</taxon>
        <taxon>Pseudomonadati</taxon>
        <taxon>Pseudomonadota</taxon>
        <taxon>Alphaproteobacteria</taxon>
        <taxon>Hyphomicrobiales</taxon>
        <taxon>Methylobacteriaceae</taxon>
        <taxon>Microvirga</taxon>
    </lineage>
</organism>
<feature type="chain" id="PRO_5003697867" evidence="1">
    <location>
        <begin position="23"/>
        <end position="115"/>
    </location>
</feature>
<keyword evidence="3" id="KW-1185">Reference proteome</keyword>
<protein>
    <submittedName>
        <fullName evidence="2">Uncharacterized protein</fullName>
    </submittedName>
</protein>
<evidence type="ECO:0000256" key="1">
    <source>
        <dbReference type="SAM" id="SignalP"/>
    </source>
</evidence>
<dbReference type="PATRIC" id="fig|864069.3.peg.6667"/>
<accession>I4YNG0</accession>
<feature type="signal peptide" evidence="1">
    <location>
        <begin position="1"/>
        <end position="22"/>
    </location>
</feature>
<dbReference type="eggNOG" id="ENOG50315QV">
    <property type="taxonomic scope" value="Bacteria"/>
</dbReference>
<name>I4YNG0_9HYPH</name>
<gene>
    <name evidence="2" type="ORF">MicloDRAFT_00062290</name>
</gene>
<dbReference type="Proteomes" id="UP000003947">
    <property type="component" value="Unassembled WGS sequence"/>
</dbReference>